<dbReference type="PROSITE" id="PS50983">
    <property type="entry name" value="FE_B12_PBP"/>
    <property type="match status" value="1"/>
</dbReference>
<dbReference type="EMBL" id="BAAAOR010000025">
    <property type="protein sequence ID" value="GAA1527050.1"/>
    <property type="molecule type" value="Genomic_DNA"/>
</dbReference>
<gene>
    <name evidence="7" type="ORF">GCM10009788_33140</name>
</gene>
<keyword evidence="4 5" id="KW-0732">Signal</keyword>
<keyword evidence="8" id="KW-1185">Reference proteome</keyword>
<dbReference type="Proteomes" id="UP001500842">
    <property type="component" value="Unassembled WGS sequence"/>
</dbReference>
<evidence type="ECO:0000256" key="2">
    <source>
        <dbReference type="ARBA" id="ARBA00008814"/>
    </source>
</evidence>
<feature type="signal peptide" evidence="5">
    <location>
        <begin position="1"/>
        <end position="24"/>
    </location>
</feature>
<dbReference type="RefSeq" id="WP_141003815.1">
    <property type="nucleotide sequence ID" value="NZ_BAAAOR010000025.1"/>
</dbReference>
<keyword evidence="3" id="KW-0813">Transport</keyword>
<dbReference type="CDD" id="cd01146">
    <property type="entry name" value="FhuD"/>
    <property type="match status" value="1"/>
</dbReference>
<dbReference type="InterPro" id="IPR002491">
    <property type="entry name" value="ABC_transptr_periplasmic_BD"/>
</dbReference>
<protein>
    <submittedName>
        <fullName evidence="7">Amonabactin ABC transporter substrate-binding protein</fullName>
    </submittedName>
</protein>
<dbReference type="Gene3D" id="3.40.50.1980">
    <property type="entry name" value="Nitrogenase molybdenum iron protein domain"/>
    <property type="match status" value="2"/>
</dbReference>
<comment type="subcellular location">
    <subcellularLocation>
        <location evidence="1">Cell envelope</location>
    </subcellularLocation>
</comment>
<dbReference type="PROSITE" id="PS51257">
    <property type="entry name" value="PROKAR_LIPOPROTEIN"/>
    <property type="match status" value="1"/>
</dbReference>
<evidence type="ECO:0000313" key="8">
    <source>
        <dbReference type="Proteomes" id="UP001500842"/>
    </source>
</evidence>
<dbReference type="Pfam" id="PF01497">
    <property type="entry name" value="Peripla_BP_2"/>
    <property type="match status" value="1"/>
</dbReference>
<reference evidence="7 8" key="1">
    <citation type="journal article" date="2019" name="Int. J. Syst. Evol. Microbiol.">
        <title>The Global Catalogue of Microorganisms (GCM) 10K type strain sequencing project: providing services to taxonomists for standard genome sequencing and annotation.</title>
        <authorList>
            <consortium name="The Broad Institute Genomics Platform"/>
            <consortium name="The Broad Institute Genome Sequencing Center for Infectious Disease"/>
            <person name="Wu L."/>
            <person name="Ma J."/>
        </authorList>
    </citation>
    <scope>NUCLEOTIDE SEQUENCE [LARGE SCALE GENOMIC DNA]</scope>
    <source>
        <strain evidence="7 8">JCM 14942</strain>
    </source>
</reference>
<organism evidence="7 8">
    <name type="scientific">Nocardioides humi</name>
    <dbReference type="NCBI Taxonomy" id="449461"/>
    <lineage>
        <taxon>Bacteria</taxon>
        <taxon>Bacillati</taxon>
        <taxon>Actinomycetota</taxon>
        <taxon>Actinomycetes</taxon>
        <taxon>Propionibacteriales</taxon>
        <taxon>Nocardioidaceae</taxon>
        <taxon>Nocardioides</taxon>
    </lineage>
</organism>
<comment type="similarity">
    <text evidence="2">Belongs to the bacterial solute-binding protein 8 family.</text>
</comment>
<name>A0ABN2AWU3_9ACTN</name>
<comment type="caution">
    <text evidence="7">The sequence shown here is derived from an EMBL/GenBank/DDBJ whole genome shotgun (WGS) entry which is preliminary data.</text>
</comment>
<evidence type="ECO:0000256" key="1">
    <source>
        <dbReference type="ARBA" id="ARBA00004196"/>
    </source>
</evidence>
<evidence type="ECO:0000313" key="7">
    <source>
        <dbReference type="EMBL" id="GAA1527050.1"/>
    </source>
</evidence>
<dbReference type="InterPro" id="IPR051313">
    <property type="entry name" value="Bact_iron-sidero_bind"/>
</dbReference>
<feature type="chain" id="PRO_5047204942" evidence="5">
    <location>
        <begin position="25"/>
        <end position="332"/>
    </location>
</feature>
<feature type="domain" description="Fe/B12 periplasmic-binding" evidence="6">
    <location>
        <begin position="56"/>
        <end position="332"/>
    </location>
</feature>
<evidence type="ECO:0000256" key="3">
    <source>
        <dbReference type="ARBA" id="ARBA00022448"/>
    </source>
</evidence>
<proteinExistence type="inferred from homology"/>
<evidence type="ECO:0000256" key="4">
    <source>
        <dbReference type="ARBA" id="ARBA00022729"/>
    </source>
</evidence>
<dbReference type="PANTHER" id="PTHR30532:SF1">
    <property type="entry name" value="IRON(3+)-HYDROXAMATE-BINDING PROTEIN FHUD"/>
    <property type="match status" value="1"/>
</dbReference>
<sequence>MSPRTTVRSTAAAAVVVLLATLLAACGGGAEGVDGPTRTVTDVRGEQVEVPESPQRVVTLSEPTLDGALALGVTPVGTVSGRGQSTVPGYLVDLAGDIPLLGGIAQPNFEEIANADPDLILVDETSINNNPPAIEALEHIAPLVVTGRAGGDWRANLALTADALNLADKGREVVEEYDAQVADVAARLDAVAGDTFSVVRWQGGAPSLILKELPAGVALEDLGLKRPPSQDRRGRGHSNPVSLENLAEIDADHMFFGTLGGSSVTNPSAGGGTGTDAARQALAEAVKVPGFTALKAYQDNTIIPVDGSLWTSTGGPILMSRIVANIEEALVR</sequence>
<accession>A0ABN2AWU3</accession>
<dbReference type="PANTHER" id="PTHR30532">
    <property type="entry name" value="IRON III DICITRATE-BINDING PERIPLASMIC PROTEIN"/>
    <property type="match status" value="1"/>
</dbReference>
<evidence type="ECO:0000259" key="6">
    <source>
        <dbReference type="PROSITE" id="PS50983"/>
    </source>
</evidence>
<evidence type="ECO:0000256" key="5">
    <source>
        <dbReference type="SAM" id="SignalP"/>
    </source>
</evidence>
<dbReference type="SUPFAM" id="SSF53807">
    <property type="entry name" value="Helical backbone' metal receptor"/>
    <property type="match status" value="1"/>
</dbReference>